<sequence>MTEFGRDVDRLWSAYAISTYGTWIAFGAFPLIAVGTLQTSACAVSLLESVGLAAAAICAVAIGPRIAWHRKRPAMIGADCARFVAMASIPPAYLAGVLTYGQLLVVSIIGGTASIASTAASGAYLKHIVPAGRLLAANGRFEGAMWIATATGPPLGGLAIAVLGPVVTVAADAASYAVSALTVGRIRGADVATPSARGDRRWAAELIRGWSVIATDRVLRRLFVNQMAVNGLIMATGPLLAVLLIGEYHYAAWEYGLAFGLPGVAGFVGARLSAHLVERHGRDRVLTISGWLRSVVPLGLAAVQPGVPGLVTVIVVEALLIGCMGVFNPIGATERLRRVRAEDVPQVLAAWSITSRLSQATLIALWGALATLADPLSAITASGVLLLATPLLLPRRRQLGQSRTEPESDQN</sequence>
<dbReference type="CDD" id="cd06173">
    <property type="entry name" value="MFS_MefA_like"/>
    <property type="match status" value="1"/>
</dbReference>
<evidence type="ECO:0000256" key="1">
    <source>
        <dbReference type="ARBA" id="ARBA00004651"/>
    </source>
</evidence>
<feature type="transmembrane region" description="Helical" evidence="6">
    <location>
        <begin position="12"/>
        <end position="37"/>
    </location>
</feature>
<evidence type="ECO:0000313" key="8">
    <source>
        <dbReference type="Proteomes" id="UP000011666"/>
    </source>
</evidence>
<keyword evidence="5 6" id="KW-0472">Membrane</keyword>
<feature type="transmembrane region" description="Helical" evidence="6">
    <location>
        <begin position="285"/>
        <end position="303"/>
    </location>
</feature>
<evidence type="ECO:0000256" key="5">
    <source>
        <dbReference type="ARBA" id="ARBA00023136"/>
    </source>
</evidence>
<keyword evidence="8" id="KW-1185">Reference proteome</keyword>
<dbReference type="InterPro" id="IPR011701">
    <property type="entry name" value="MFS"/>
</dbReference>
<feature type="transmembrane region" description="Helical" evidence="6">
    <location>
        <begin position="227"/>
        <end position="246"/>
    </location>
</feature>
<evidence type="ECO:0000256" key="3">
    <source>
        <dbReference type="ARBA" id="ARBA00022692"/>
    </source>
</evidence>
<evidence type="ECO:0000256" key="4">
    <source>
        <dbReference type="ARBA" id="ARBA00022989"/>
    </source>
</evidence>
<accession>M0QFG4</accession>
<dbReference type="Proteomes" id="UP000011666">
    <property type="component" value="Unassembled WGS sequence"/>
</dbReference>
<evidence type="ECO:0000256" key="6">
    <source>
        <dbReference type="SAM" id="Phobius"/>
    </source>
</evidence>
<protein>
    <submittedName>
        <fullName evidence="7">Putative major facilitator superfamily transporter</fullName>
    </submittedName>
</protein>
<dbReference type="STRING" id="1223545.GS4_05_02590"/>
<organism evidence="7 8">
    <name type="scientific">Gordonia soli NBRC 108243</name>
    <dbReference type="NCBI Taxonomy" id="1223545"/>
    <lineage>
        <taxon>Bacteria</taxon>
        <taxon>Bacillati</taxon>
        <taxon>Actinomycetota</taxon>
        <taxon>Actinomycetes</taxon>
        <taxon>Mycobacteriales</taxon>
        <taxon>Gordoniaceae</taxon>
        <taxon>Gordonia</taxon>
    </lineage>
</organism>
<dbReference type="Gene3D" id="1.20.1250.20">
    <property type="entry name" value="MFS general substrate transporter like domains"/>
    <property type="match status" value="1"/>
</dbReference>
<keyword evidence="2" id="KW-1003">Cell membrane</keyword>
<feature type="transmembrane region" description="Helical" evidence="6">
    <location>
        <begin position="49"/>
        <end position="68"/>
    </location>
</feature>
<dbReference type="GO" id="GO:0022857">
    <property type="term" value="F:transmembrane transporter activity"/>
    <property type="evidence" value="ECO:0007669"/>
    <property type="project" value="InterPro"/>
</dbReference>
<dbReference type="SUPFAM" id="SSF103473">
    <property type="entry name" value="MFS general substrate transporter"/>
    <property type="match status" value="1"/>
</dbReference>
<dbReference type="Pfam" id="PF07690">
    <property type="entry name" value="MFS_1"/>
    <property type="match status" value="1"/>
</dbReference>
<dbReference type="InterPro" id="IPR036259">
    <property type="entry name" value="MFS_trans_sf"/>
</dbReference>
<dbReference type="eggNOG" id="COG2814">
    <property type="taxonomic scope" value="Bacteria"/>
</dbReference>
<dbReference type="GO" id="GO:0005886">
    <property type="term" value="C:plasma membrane"/>
    <property type="evidence" value="ECO:0007669"/>
    <property type="project" value="UniProtKB-SubCell"/>
</dbReference>
<evidence type="ECO:0000313" key="7">
    <source>
        <dbReference type="EMBL" id="GAC67046.1"/>
    </source>
</evidence>
<comment type="subcellular location">
    <subcellularLocation>
        <location evidence="1">Cell membrane</location>
        <topology evidence="1">Multi-pass membrane protein</topology>
    </subcellularLocation>
</comment>
<proteinExistence type="predicted"/>
<dbReference type="PANTHER" id="PTHR23513:SF6">
    <property type="entry name" value="MAJOR FACILITATOR SUPERFAMILY ASSOCIATED DOMAIN-CONTAINING PROTEIN"/>
    <property type="match status" value="1"/>
</dbReference>
<dbReference type="EMBL" id="BANX01000005">
    <property type="protein sequence ID" value="GAC67046.1"/>
    <property type="molecule type" value="Genomic_DNA"/>
</dbReference>
<dbReference type="AlphaFoldDB" id="M0QFG4"/>
<comment type="caution">
    <text evidence="7">The sequence shown here is derived from an EMBL/GenBank/DDBJ whole genome shotgun (WGS) entry which is preliminary data.</text>
</comment>
<gene>
    <name evidence="7" type="ORF">GS4_05_02590</name>
</gene>
<feature type="transmembrane region" description="Helical" evidence="6">
    <location>
        <begin position="252"/>
        <end position="273"/>
    </location>
</feature>
<reference evidence="7 8" key="1">
    <citation type="submission" date="2013-01" db="EMBL/GenBank/DDBJ databases">
        <title>Whole genome shotgun sequence of Gordonia soli NBRC 108243.</title>
        <authorList>
            <person name="Isaki-Nakamura S."/>
            <person name="Hosoyama A."/>
            <person name="Tsuchikane K."/>
            <person name="Ando Y."/>
            <person name="Baba S."/>
            <person name="Ohji S."/>
            <person name="Hamada M."/>
            <person name="Tamura T."/>
            <person name="Yamazoe A."/>
            <person name="Yamazaki S."/>
            <person name="Fujita N."/>
        </authorList>
    </citation>
    <scope>NUCLEOTIDE SEQUENCE [LARGE SCALE GENOMIC DNA]</scope>
    <source>
        <strain evidence="7 8">NBRC 108243</strain>
    </source>
</reference>
<dbReference type="PANTHER" id="PTHR23513">
    <property type="entry name" value="INTEGRAL MEMBRANE EFFLUX PROTEIN-RELATED"/>
    <property type="match status" value="1"/>
</dbReference>
<name>M0QFG4_9ACTN</name>
<keyword evidence="3 6" id="KW-0812">Transmembrane</keyword>
<evidence type="ECO:0000256" key="2">
    <source>
        <dbReference type="ARBA" id="ARBA00022475"/>
    </source>
</evidence>
<feature type="transmembrane region" description="Helical" evidence="6">
    <location>
        <begin position="104"/>
        <end position="125"/>
    </location>
</feature>
<keyword evidence="4 6" id="KW-1133">Transmembrane helix</keyword>
<feature type="transmembrane region" description="Helical" evidence="6">
    <location>
        <begin position="309"/>
        <end position="327"/>
    </location>
</feature>